<dbReference type="NCBIfam" id="NF006930">
    <property type="entry name" value="PRK09415.1"/>
    <property type="match status" value="1"/>
</dbReference>
<dbReference type="NCBIfam" id="TIGR02937">
    <property type="entry name" value="sigma70-ECF"/>
    <property type="match status" value="1"/>
</dbReference>
<dbReference type="RefSeq" id="WP_049682496.1">
    <property type="nucleotide sequence ID" value="NZ_LFZW01000001.1"/>
</dbReference>
<dbReference type="EMBL" id="LFZW01000001">
    <property type="protein sequence ID" value="KMY51146.1"/>
    <property type="molecule type" value="Genomic_DNA"/>
</dbReference>
<gene>
    <name evidence="7" type="ORF">AC625_17715</name>
</gene>
<keyword evidence="3" id="KW-0731">Sigma factor</keyword>
<dbReference type="Proteomes" id="UP000037146">
    <property type="component" value="Unassembled WGS sequence"/>
</dbReference>
<dbReference type="STRING" id="1679170.AC625_17715"/>
<dbReference type="OrthoDB" id="9794508at2"/>
<dbReference type="InterPro" id="IPR039425">
    <property type="entry name" value="RNA_pol_sigma-70-like"/>
</dbReference>
<dbReference type="SUPFAM" id="SSF88946">
    <property type="entry name" value="Sigma2 domain of RNA polymerase sigma factors"/>
    <property type="match status" value="1"/>
</dbReference>
<dbReference type="CDD" id="cd06171">
    <property type="entry name" value="Sigma70_r4"/>
    <property type="match status" value="1"/>
</dbReference>
<dbReference type="InterPro" id="IPR007627">
    <property type="entry name" value="RNA_pol_sigma70_r2"/>
</dbReference>
<dbReference type="InterPro" id="IPR014284">
    <property type="entry name" value="RNA_pol_sigma-70_dom"/>
</dbReference>
<keyword evidence="8" id="KW-1185">Reference proteome</keyword>
<evidence type="ECO:0000259" key="5">
    <source>
        <dbReference type="Pfam" id="PF04542"/>
    </source>
</evidence>
<keyword evidence="4" id="KW-0804">Transcription</keyword>
<evidence type="ECO:0000256" key="2">
    <source>
        <dbReference type="ARBA" id="ARBA00023015"/>
    </source>
</evidence>
<dbReference type="PANTHER" id="PTHR43133">
    <property type="entry name" value="RNA POLYMERASE ECF-TYPE SIGMA FACTO"/>
    <property type="match status" value="1"/>
</dbReference>
<evidence type="ECO:0000256" key="4">
    <source>
        <dbReference type="ARBA" id="ARBA00023163"/>
    </source>
</evidence>
<reference evidence="8" key="1">
    <citation type="submission" date="2015-07" db="EMBL/GenBank/DDBJ databases">
        <title>Genome sequencing project for genomic taxonomy and phylogenomics of Bacillus-like bacteria.</title>
        <authorList>
            <person name="Liu B."/>
            <person name="Wang J."/>
            <person name="Zhu Y."/>
            <person name="Liu G."/>
            <person name="Chen Q."/>
            <person name="Chen Z."/>
            <person name="Lan J."/>
            <person name="Che J."/>
            <person name="Ge C."/>
            <person name="Shi H."/>
            <person name="Pan Z."/>
            <person name="Liu X."/>
        </authorList>
    </citation>
    <scope>NUCLEOTIDE SEQUENCE [LARGE SCALE GENOMIC DNA]</scope>
    <source>
        <strain evidence="8">FJAT-27997</strain>
    </source>
</reference>
<name>A0A0K9GWZ3_9BACI</name>
<organism evidence="7 8">
    <name type="scientific">Peribacillus loiseleuriae</name>
    <dbReference type="NCBI Taxonomy" id="1679170"/>
    <lineage>
        <taxon>Bacteria</taxon>
        <taxon>Bacillati</taxon>
        <taxon>Bacillota</taxon>
        <taxon>Bacilli</taxon>
        <taxon>Bacillales</taxon>
        <taxon>Bacillaceae</taxon>
        <taxon>Peribacillus</taxon>
    </lineage>
</organism>
<comment type="caution">
    <text evidence="7">The sequence shown here is derived from an EMBL/GenBank/DDBJ whole genome shotgun (WGS) entry which is preliminary data.</text>
</comment>
<dbReference type="AlphaFoldDB" id="A0A0K9GWZ3"/>
<dbReference type="InterPro" id="IPR013249">
    <property type="entry name" value="RNA_pol_sigma70_r4_t2"/>
</dbReference>
<dbReference type="InterPro" id="IPR013324">
    <property type="entry name" value="RNA_pol_sigma_r3/r4-like"/>
</dbReference>
<dbReference type="Gene3D" id="1.10.1740.10">
    <property type="match status" value="1"/>
</dbReference>
<evidence type="ECO:0000313" key="8">
    <source>
        <dbReference type="Proteomes" id="UP000037146"/>
    </source>
</evidence>
<protein>
    <submittedName>
        <fullName evidence="7">RNA polymerase factor sigma C</fullName>
    </submittedName>
</protein>
<dbReference type="Pfam" id="PF04542">
    <property type="entry name" value="Sigma70_r2"/>
    <property type="match status" value="1"/>
</dbReference>
<evidence type="ECO:0000313" key="7">
    <source>
        <dbReference type="EMBL" id="KMY51146.1"/>
    </source>
</evidence>
<feature type="domain" description="RNA polymerase sigma factor 70 region 4 type 2" evidence="6">
    <location>
        <begin position="119"/>
        <end position="168"/>
    </location>
</feature>
<evidence type="ECO:0000256" key="1">
    <source>
        <dbReference type="ARBA" id="ARBA00010641"/>
    </source>
</evidence>
<dbReference type="GO" id="GO:0006352">
    <property type="term" value="P:DNA-templated transcription initiation"/>
    <property type="evidence" value="ECO:0007669"/>
    <property type="project" value="InterPro"/>
</dbReference>
<sequence length="182" mass="21524">MKELVAEALRNGEEDALLDEIMTVYGQDILQLVYSYVKNLPLAEDLTQEIFVKCYQALPRYRGQAKIRTWLWRIAINHCKDYLKSWYYHQVELDAENHAAFQAVDHVEQDIIQKDEDQVLADAVMNLPVKYREVIYLYYFQELTIKELAEMTRNSQSTIKTRMRRAKQILKNSLEGTGWKID</sequence>
<evidence type="ECO:0000259" key="6">
    <source>
        <dbReference type="Pfam" id="PF08281"/>
    </source>
</evidence>
<dbReference type="SUPFAM" id="SSF88659">
    <property type="entry name" value="Sigma3 and sigma4 domains of RNA polymerase sigma factors"/>
    <property type="match status" value="1"/>
</dbReference>
<proteinExistence type="inferred from homology"/>
<feature type="domain" description="RNA polymerase sigma-70 region 2" evidence="5">
    <location>
        <begin position="25"/>
        <end position="84"/>
    </location>
</feature>
<dbReference type="GO" id="GO:0016987">
    <property type="term" value="F:sigma factor activity"/>
    <property type="evidence" value="ECO:0007669"/>
    <property type="project" value="UniProtKB-KW"/>
</dbReference>
<accession>A0A0K9GWZ3</accession>
<comment type="similarity">
    <text evidence="1">Belongs to the sigma-70 factor family. ECF subfamily.</text>
</comment>
<dbReference type="PATRIC" id="fig|1679170.3.peg.4022"/>
<dbReference type="Pfam" id="PF08281">
    <property type="entry name" value="Sigma70_r4_2"/>
    <property type="match status" value="1"/>
</dbReference>
<dbReference type="GO" id="GO:0003677">
    <property type="term" value="F:DNA binding"/>
    <property type="evidence" value="ECO:0007669"/>
    <property type="project" value="InterPro"/>
</dbReference>
<keyword evidence="2" id="KW-0805">Transcription regulation</keyword>
<dbReference type="InterPro" id="IPR036388">
    <property type="entry name" value="WH-like_DNA-bd_sf"/>
</dbReference>
<dbReference type="InterPro" id="IPR013325">
    <property type="entry name" value="RNA_pol_sigma_r2"/>
</dbReference>
<evidence type="ECO:0000256" key="3">
    <source>
        <dbReference type="ARBA" id="ARBA00023082"/>
    </source>
</evidence>
<dbReference type="Gene3D" id="1.10.10.10">
    <property type="entry name" value="Winged helix-like DNA-binding domain superfamily/Winged helix DNA-binding domain"/>
    <property type="match status" value="1"/>
</dbReference>
<dbReference type="PANTHER" id="PTHR43133:SF60">
    <property type="entry name" value="RNA POLYMERASE SIGMA FACTOR SIGV"/>
    <property type="match status" value="1"/>
</dbReference>